<dbReference type="Proteomes" id="UP000308197">
    <property type="component" value="Unassembled WGS sequence"/>
</dbReference>
<evidence type="ECO:0000313" key="3">
    <source>
        <dbReference type="Proteomes" id="UP000308197"/>
    </source>
</evidence>
<proteinExistence type="predicted"/>
<feature type="compositionally biased region" description="Basic and acidic residues" evidence="1">
    <location>
        <begin position="383"/>
        <end position="408"/>
    </location>
</feature>
<sequence length="423" mass="45564">MFQRSPEAPKAAMVLGDRQAHYDVGSARQLASARWKEMSEEEQAPYIAKAREDNDARRHDSDGTRDCEVSDAQPRAYTANQIATWAMSAMKTVDEQFKWAGALLLAGPDEQGEIMTYIQSIGHTRYGDTLLDSIHKTTAVDEAELKAVLLTFAEQAKEGPMLPPETLAENVAARVFADMRAKNPGSAASSQIATTPAPSSAPSLPAPVSPASCPTIGGLDGEGFGDSRDLPGLSSPSADTQRLTTKVPSQATFQELADTVESNFTLHSPSHPAGAVQHCACAATLTQQPVHPEAPLENGERYLYVDSQIVLALENMNTLPDMHMPDLVSDCEPEPPAPSLTKRVSHDQTACAKKNTKRARRVTETSGVVMPPEDTPYVLVTQRESRTTRPTEKVRINAENAQEKENARKAAAAKKGKGPAGKN</sequence>
<gene>
    <name evidence="2" type="ORF">K466DRAFT_607460</name>
</gene>
<feature type="compositionally biased region" description="Low complexity" evidence="1">
    <location>
        <begin position="186"/>
        <end position="203"/>
    </location>
</feature>
<keyword evidence="3" id="KW-1185">Reference proteome</keyword>
<accession>A0A5C3NNV5</accession>
<feature type="region of interest" description="Disordered" evidence="1">
    <location>
        <begin position="186"/>
        <end position="243"/>
    </location>
</feature>
<evidence type="ECO:0000313" key="2">
    <source>
        <dbReference type="EMBL" id="TFK77978.1"/>
    </source>
</evidence>
<dbReference type="SUPFAM" id="SSF47095">
    <property type="entry name" value="HMG-box"/>
    <property type="match status" value="1"/>
</dbReference>
<name>A0A5C3NNV5_9APHY</name>
<evidence type="ECO:0000256" key="1">
    <source>
        <dbReference type="SAM" id="MobiDB-lite"/>
    </source>
</evidence>
<feature type="compositionally biased region" description="Polar residues" evidence="1">
    <location>
        <begin position="234"/>
        <end position="243"/>
    </location>
</feature>
<dbReference type="Gene3D" id="1.10.30.10">
    <property type="entry name" value="High mobility group box domain"/>
    <property type="match status" value="1"/>
</dbReference>
<feature type="region of interest" description="Disordered" evidence="1">
    <location>
        <begin position="41"/>
        <end position="72"/>
    </location>
</feature>
<dbReference type="InterPro" id="IPR036910">
    <property type="entry name" value="HMG_box_dom_sf"/>
</dbReference>
<reference evidence="2 3" key="1">
    <citation type="journal article" date="2019" name="Nat. Ecol. Evol.">
        <title>Megaphylogeny resolves global patterns of mushroom evolution.</title>
        <authorList>
            <person name="Varga T."/>
            <person name="Krizsan K."/>
            <person name="Foldi C."/>
            <person name="Dima B."/>
            <person name="Sanchez-Garcia M."/>
            <person name="Sanchez-Ramirez S."/>
            <person name="Szollosi G.J."/>
            <person name="Szarkandi J.G."/>
            <person name="Papp V."/>
            <person name="Albert L."/>
            <person name="Andreopoulos W."/>
            <person name="Angelini C."/>
            <person name="Antonin V."/>
            <person name="Barry K.W."/>
            <person name="Bougher N.L."/>
            <person name="Buchanan P."/>
            <person name="Buyck B."/>
            <person name="Bense V."/>
            <person name="Catcheside P."/>
            <person name="Chovatia M."/>
            <person name="Cooper J."/>
            <person name="Damon W."/>
            <person name="Desjardin D."/>
            <person name="Finy P."/>
            <person name="Geml J."/>
            <person name="Haridas S."/>
            <person name="Hughes K."/>
            <person name="Justo A."/>
            <person name="Karasinski D."/>
            <person name="Kautmanova I."/>
            <person name="Kiss B."/>
            <person name="Kocsube S."/>
            <person name="Kotiranta H."/>
            <person name="LaButti K.M."/>
            <person name="Lechner B.E."/>
            <person name="Liimatainen K."/>
            <person name="Lipzen A."/>
            <person name="Lukacs Z."/>
            <person name="Mihaltcheva S."/>
            <person name="Morgado L.N."/>
            <person name="Niskanen T."/>
            <person name="Noordeloos M.E."/>
            <person name="Ohm R.A."/>
            <person name="Ortiz-Santana B."/>
            <person name="Ovrebo C."/>
            <person name="Racz N."/>
            <person name="Riley R."/>
            <person name="Savchenko A."/>
            <person name="Shiryaev A."/>
            <person name="Soop K."/>
            <person name="Spirin V."/>
            <person name="Szebenyi C."/>
            <person name="Tomsovsky M."/>
            <person name="Tulloss R.E."/>
            <person name="Uehling J."/>
            <person name="Grigoriev I.V."/>
            <person name="Vagvolgyi C."/>
            <person name="Papp T."/>
            <person name="Martin F.M."/>
            <person name="Miettinen O."/>
            <person name="Hibbett D.S."/>
            <person name="Nagy L.G."/>
        </authorList>
    </citation>
    <scope>NUCLEOTIDE SEQUENCE [LARGE SCALE GENOMIC DNA]</scope>
    <source>
        <strain evidence="2 3">HHB13444</strain>
    </source>
</reference>
<dbReference type="InParanoid" id="A0A5C3NNV5"/>
<protein>
    <recommendedName>
        <fullName evidence="4">HMG box domain-containing protein</fullName>
    </recommendedName>
</protein>
<feature type="region of interest" description="Disordered" evidence="1">
    <location>
        <begin position="332"/>
        <end position="423"/>
    </location>
</feature>
<dbReference type="AlphaFoldDB" id="A0A5C3NNV5"/>
<evidence type="ECO:0008006" key="4">
    <source>
        <dbReference type="Google" id="ProtNLM"/>
    </source>
</evidence>
<organism evidence="2 3">
    <name type="scientific">Polyporus arcularius HHB13444</name>
    <dbReference type="NCBI Taxonomy" id="1314778"/>
    <lineage>
        <taxon>Eukaryota</taxon>
        <taxon>Fungi</taxon>
        <taxon>Dikarya</taxon>
        <taxon>Basidiomycota</taxon>
        <taxon>Agaricomycotina</taxon>
        <taxon>Agaricomycetes</taxon>
        <taxon>Polyporales</taxon>
        <taxon>Polyporaceae</taxon>
        <taxon>Polyporus</taxon>
    </lineage>
</organism>
<feature type="compositionally biased region" description="Basic and acidic residues" evidence="1">
    <location>
        <begin position="49"/>
        <end position="68"/>
    </location>
</feature>
<dbReference type="EMBL" id="ML212932">
    <property type="protein sequence ID" value="TFK77978.1"/>
    <property type="molecule type" value="Genomic_DNA"/>
</dbReference>